<keyword evidence="2 3" id="KW-0408">Iron</keyword>
<dbReference type="GO" id="GO:0009055">
    <property type="term" value="F:electron transfer activity"/>
    <property type="evidence" value="ECO:0007669"/>
    <property type="project" value="InterPro"/>
</dbReference>
<evidence type="ECO:0000313" key="6">
    <source>
        <dbReference type="Proteomes" id="UP000694001"/>
    </source>
</evidence>
<evidence type="ECO:0000259" key="4">
    <source>
        <dbReference type="PROSITE" id="PS51007"/>
    </source>
</evidence>
<dbReference type="InterPro" id="IPR009056">
    <property type="entry name" value="Cyt_c-like_dom"/>
</dbReference>
<feature type="domain" description="Cytochrome c" evidence="4">
    <location>
        <begin position="1"/>
        <end position="72"/>
    </location>
</feature>
<evidence type="ECO:0000313" key="5">
    <source>
        <dbReference type="EMBL" id="QXM26380.1"/>
    </source>
</evidence>
<reference evidence="5" key="1">
    <citation type="submission" date="2021-06" db="EMBL/GenBank/DDBJ databases">
        <title>Elioraea tepida, sp. nov., a moderately thermophilic aerobic anoxygenic phototrophic bacterium isolated from an alkaline siliceous hot spring mat community in Yellowstone National Park, WY, USA.</title>
        <authorList>
            <person name="Saini M.K."/>
            <person name="Yoshida S."/>
            <person name="Sebastian A."/>
            <person name="Hirose S."/>
            <person name="Hara E."/>
            <person name="Tamaki H."/>
            <person name="Soulier N.T."/>
            <person name="Albert I."/>
            <person name="Hanada S."/>
            <person name="Bryant D.A."/>
            <person name="Tank M."/>
        </authorList>
    </citation>
    <scope>NUCLEOTIDE SEQUENCE</scope>
    <source>
        <strain evidence="5">MS-P2</strain>
    </source>
</reference>
<sequence length="74" mass="8130">MAERWCTSCHAVGPGAGRATDGAPTLQSVADRASTTVTSLTVFLRTPHDRMPDLSLTREETEDLIAYILSLRRR</sequence>
<dbReference type="Proteomes" id="UP000694001">
    <property type="component" value="Chromosome"/>
</dbReference>
<evidence type="ECO:0000256" key="1">
    <source>
        <dbReference type="ARBA" id="ARBA00022723"/>
    </source>
</evidence>
<dbReference type="RefSeq" id="WP_218287431.1">
    <property type="nucleotide sequence ID" value="NZ_CP076448.1"/>
</dbReference>
<keyword evidence="3" id="KW-0349">Heme</keyword>
<proteinExistence type="predicted"/>
<evidence type="ECO:0000256" key="2">
    <source>
        <dbReference type="ARBA" id="ARBA00023004"/>
    </source>
</evidence>
<dbReference type="PROSITE" id="PS51007">
    <property type="entry name" value="CYTC"/>
    <property type="match status" value="1"/>
</dbReference>
<dbReference type="AlphaFoldDB" id="A0A975YL23"/>
<accession>A0A975YL23</accession>
<dbReference type="Pfam" id="PF00034">
    <property type="entry name" value="Cytochrom_C"/>
    <property type="match status" value="1"/>
</dbReference>
<dbReference type="GO" id="GO:0020037">
    <property type="term" value="F:heme binding"/>
    <property type="evidence" value="ECO:0007669"/>
    <property type="project" value="InterPro"/>
</dbReference>
<protein>
    <submittedName>
        <fullName evidence="5">Cytochrome c</fullName>
    </submittedName>
</protein>
<organism evidence="5 6">
    <name type="scientific">Elioraea tepida</name>
    <dbReference type="NCBI Taxonomy" id="2843330"/>
    <lineage>
        <taxon>Bacteria</taxon>
        <taxon>Pseudomonadati</taxon>
        <taxon>Pseudomonadota</taxon>
        <taxon>Alphaproteobacteria</taxon>
        <taxon>Acetobacterales</taxon>
        <taxon>Elioraeaceae</taxon>
        <taxon>Elioraea</taxon>
    </lineage>
</organism>
<dbReference type="KEGG" id="elio:KO353_15525"/>
<dbReference type="GO" id="GO:0046872">
    <property type="term" value="F:metal ion binding"/>
    <property type="evidence" value="ECO:0007669"/>
    <property type="project" value="UniProtKB-KW"/>
</dbReference>
<keyword evidence="1 3" id="KW-0479">Metal-binding</keyword>
<name>A0A975YL23_9PROT</name>
<dbReference type="EMBL" id="CP076448">
    <property type="protein sequence ID" value="QXM26380.1"/>
    <property type="molecule type" value="Genomic_DNA"/>
</dbReference>
<gene>
    <name evidence="5" type="ORF">KO353_15525</name>
</gene>
<evidence type="ECO:0000256" key="3">
    <source>
        <dbReference type="PROSITE-ProRule" id="PRU00433"/>
    </source>
</evidence>
<keyword evidence="6" id="KW-1185">Reference proteome</keyword>